<dbReference type="AlphaFoldDB" id="A0A8H3FQJ0"/>
<evidence type="ECO:0000259" key="1">
    <source>
        <dbReference type="Pfam" id="PF03446"/>
    </source>
</evidence>
<dbReference type="Gene3D" id="3.40.50.720">
    <property type="entry name" value="NAD(P)-binding Rossmann-like Domain"/>
    <property type="match status" value="1"/>
</dbReference>
<dbReference type="SUPFAM" id="SSF48179">
    <property type="entry name" value="6-phosphogluconate dehydrogenase C-terminal domain-like"/>
    <property type="match status" value="2"/>
</dbReference>
<dbReference type="InterPro" id="IPR029154">
    <property type="entry name" value="HIBADH-like_NADP-bd"/>
</dbReference>
<proteinExistence type="predicted"/>
<evidence type="ECO:0000259" key="2">
    <source>
        <dbReference type="Pfam" id="PF14833"/>
    </source>
</evidence>
<dbReference type="SUPFAM" id="SSF51735">
    <property type="entry name" value="NAD(P)-binding Rossmann-fold domains"/>
    <property type="match status" value="1"/>
</dbReference>
<dbReference type="PANTHER" id="PTHR43060:SF17">
    <property type="entry name" value="L-THREONATE DEHYDROGENASE"/>
    <property type="match status" value="1"/>
</dbReference>
<dbReference type="InterPro" id="IPR036291">
    <property type="entry name" value="NAD(P)-bd_dom_sf"/>
</dbReference>
<reference evidence="3" key="1">
    <citation type="submission" date="2021-03" db="EMBL/GenBank/DDBJ databases">
        <authorList>
            <person name="Tagirdzhanova G."/>
        </authorList>
    </citation>
    <scope>NUCLEOTIDE SEQUENCE</scope>
</reference>
<dbReference type="InterPro" id="IPR013328">
    <property type="entry name" value="6PGD_dom2"/>
</dbReference>
<dbReference type="Pfam" id="PF03446">
    <property type="entry name" value="NAD_binding_2"/>
    <property type="match status" value="1"/>
</dbReference>
<accession>A0A8H3FQJ0</accession>
<feature type="domain" description="3-hydroxyisobutyrate dehydrogenase-like NAD-binding" evidence="2">
    <location>
        <begin position="173"/>
        <end position="293"/>
    </location>
</feature>
<evidence type="ECO:0008006" key="5">
    <source>
        <dbReference type="Google" id="ProtNLM"/>
    </source>
</evidence>
<name>A0A8H3FQJ0_9LECA</name>
<feature type="domain" description="6-phosphogluconate dehydrogenase NADP-binding" evidence="1">
    <location>
        <begin position="7"/>
        <end position="166"/>
    </location>
</feature>
<evidence type="ECO:0000313" key="3">
    <source>
        <dbReference type="EMBL" id="CAF9928140.1"/>
    </source>
</evidence>
<dbReference type="InterPro" id="IPR006115">
    <property type="entry name" value="6PGDH_NADP-bd"/>
</dbReference>
<dbReference type="InterPro" id="IPR008927">
    <property type="entry name" value="6-PGluconate_DH-like_C_sf"/>
</dbReference>
<dbReference type="Gene3D" id="1.10.1040.10">
    <property type="entry name" value="N-(1-d-carboxylethyl)-l-norvaline Dehydrogenase, domain 2"/>
    <property type="match status" value="2"/>
</dbReference>
<dbReference type="GO" id="GO:0050661">
    <property type="term" value="F:NADP binding"/>
    <property type="evidence" value="ECO:0007669"/>
    <property type="project" value="InterPro"/>
</dbReference>
<organism evidence="3 4">
    <name type="scientific">Heterodermia speciosa</name>
    <dbReference type="NCBI Taxonomy" id="116794"/>
    <lineage>
        <taxon>Eukaryota</taxon>
        <taxon>Fungi</taxon>
        <taxon>Dikarya</taxon>
        <taxon>Ascomycota</taxon>
        <taxon>Pezizomycotina</taxon>
        <taxon>Lecanoromycetes</taxon>
        <taxon>OSLEUM clade</taxon>
        <taxon>Lecanoromycetidae</taxon>
        <taxon>Caliciales</taxon>
        <taxon>Physciaceae</taxon>
        <taxon>Heterodermia</taxon>
    </lineage>
</organism>
<protein>
    <recommendedName>
        <fullName evidence="5">3-hydroxyisobutyrate dehydrogenase</fullName>
    </recommendedName>
</protein>
<sequence length="420" mass="45201">MPASKPTVAFAGLGAMGYGMAAHLLNSGFPVVGYDVYSPPMDRFAAQGGAVAQTPREAVKEAEFLICMVATSVQATPLIFDKIIGAVQGLRSDATIIMCATVAPVYIEELRKRLGEIRPDVRLIDSPVSGGAGRAADGTLSIFASGEETHLDHASLVLECMSSKLYRIAGGLGGGSKVKMIHQIFAGVNIAMASEAMGLAATAGLNTREAFDELRIRDGNSWMFSNRVPYMLDPTLGPYSAIDIIAKDVAIITKTSKEYGFPLPVLSTAAQLYILSVSSGWGKEDDCALLRLYLPRQFDLVHELVNASPDPRASGITIGDIETLMMGVHLAAVSEAMSFCERLSIDVDLMFEIVSNAAGSSNIFLETFADMRNGAWSLIAVKGIDQFRRRFSESIDRVSELQYPLFMSSAALQEFHRHLG</sequence>
<dbReference type="Pfam" id="PF14833">
    <property type="entry name" value="NAD_binding_11"/>
    <property type="match status" value="2"/>
</dbReference>
<dbReference type="OrthoDB" id="48988at2759"/>
<feature type="domain" description="3-hydroxyisobutyrate dehydrogenase-like NAD-binding" evidence="2">
    <location>
        <begin position="323"/>
        <end position="374"/>
    </location>
</feature>
<evidence type="ECO:0000313" key="4">
    <source>
        <dbReference type="Proteomes" id="UP000664521"/>
    </source>
</evidence>
<keyword evidence="4" id="KW-1185">Reference proteome</keyword>
<comment type="caution">
    <text evidence="3">The sequence shown here is derived from an EMBL/GenBank/DDBJ whole genome shotgun (WGS) entry which is preliminary data.</text>
</comment>
<dbReference type="Proteomes" id="UP000664521">
    <property type="component" value="Unassembled WGS sequence"/>
</dbReference>
<dbReference type="EMBL" id="CAJPDS010000047">
    <property type="protein sequence ID" value="CAF9928140.1"/>
    <property type="molecule type" value="Genomic_DNA"/>
</dbReference>
<gene>
    <name evidence="3" type="ORF">HETSPECPRED_006751</name>
</gene>
<dbReference type="GO" id="GO:0051287">
    <property type="term" value="F:NAD binding"/>
    <property type="evidence" value="ECO:0007669"/>
    <property type="project" value="InterPro"/>
</dbReference>
<dbReference type="PANTHER" id="PTHR43060">
    <property type="entry name" value="3-HYDROXYISOBUTYRATE DEHYDROGENASE-LIKE 1, MITOCHONDRIAL-RELATED"/>
    <property type="match status" value="1"/>
</dbReference>